<name>A0A9W6FL43_XANFL</name>
<dbReference type="EMBL" id="BSDO01000002">
    <property type="protein sequence ID" value="GLI21947.1"/>
    <property type="molecule type" value="Genomic_DNA"/>
</dbReference>
<dbReference type="Gene3D" id="3.30.1150.10">
    <property type="match status" value="1"/>
</dbReference>
<evidence type="ECO:0000313" key="9">
    <source>
        <dbReference type="EMBL" id="MDR6332304.1"/>
    </source>
</evidence>
<dbReference type="GO" id="GO:0055085">
    <property type="term" value="P:transmembrane transport"/>
    <property type="evidence" value="ECO:0007669"/>
    <property type="project" value="InterPro"/>
</dbReference>
<keyword evidence="2 6" id="KW-0812">Transmembrane</keyword>
<dbReference type="Pfam" id="PF03544">
    <property type="entry name" value="TonB_C"/>
    <property type="match status" value="1"/>
</dbReference>
<dbReference type="Proteomes" id="UP001144397">
    <property type="component" value="Unassembled WGS sequence"/>
</dbReference>
<keyword evidence="11" id="KW-1185">Reference proteome</keyword>
<evidence type="ECO:0000256" key="1">
    <source>
        <dbReference type="ARBA" id="ARBA00004167"/>
    </source>
</evidence>
<evidence type="ECO:0000313" key="10">
    <source>
        <dbReference type="Proteomes" id="UP001144397"/>
    </source>
</evidence>
<dbReference type="InterPro" id="IPR006260">
    <property type="entry name" value="TonB/TolA_C"/>
</dbReference>
<evidence type="ECO:0000256" key="5">
    <source>
        <dbReference type="SAM" id="MobiDB-lite"/>
    </source>
</evidence>
<dbReference type="RefSeq" id="WP_281806923.1">
    <property type="nucleotide sequence ID" value="NZ_BSDO01000002.1"/>
</dbReference>
<dbReference type="InterPro" id="IPR037682">
    <property type="entry name" value="TonB_C"/>
</dbReference>
<dbReference type="GO" id="GO:0016020">
    <property type="term" value="C:membrane"/>
    <property type="evidence" value="ECO:0007669"/>
    <property type="project" value="UniProtKB-SubCell"/>
</dbReference>
<evidence type="ECO:0000256" key="3">
    <source>
        <dbReference type="ARBA" id="ARBA00022989"/>
    </source>
</evidence>
<sequence>MSAIHHHHHWHDFDRYHLRNMALRLAAGVLLVVGLHAAAVYVALNWNKEAPGEQSPPAAIMIELAPMAVSQQSQEEVAPGPQMVQAPEPVPDAKDEPEEEAEPPPVPQVNEMVEKMPETPPAPAEAEVVLPKPEPKKVEEAKPRPKEPEKPKKEAKPTRRPSAPTTAAAPRSDAPTAQTTAAPSPGAAAARSAALADWKSRAFAHLNRFKRPQGSNVGRPGINISISGSGAVTGVSLASSSGNSVLDQEAVAMARRASPFPAPPDGKGMSFGVAINFRN</sequence>
<feature type="compositionally biased region" description="Basic and acidic residues" evidence="5">
    <location>
        <begin position="133"/>
        <end position="157"/>
    </location>
</feature>
<accession>A0A9W6FL43</accession>
<evidence type="ECO:0000313" key="8">
    <source>
        <dbReference type="EMBL" id="GLI21947.1"/>
    </source>
</evidence>
<feature type="region of interest" description="Disordered" evidence="5">
    <location>
        <begin position="71"/>
        <end position="193"/>
    </location>
</feature>
<protein>
    <submittedName>
        <fullName evidence="9">Protein TonB</fullName>
    </submittedName>
</protein>
<dbReference type="SUPFAM" id="SSF74653">
    <property type="entry name" value="TolA/TonB C-terminal domain"/>
    <property type="match status" value="1"/>
</dbReference>
<dbReference type="Proteomes" id="UP001245370">
    <property type="component" value="Unassembled WGS sequence"/>
</dbReference>
<dbReference type="EMBL" id="JAVDPY010000001">
    <property type="protein sequence ID" value="MDR6332304.1"/>
    <property type="molecule type" value="Genomic_DNA"/>
</dbReference>
<feature type="compositionally biased region" description="Low complexity" evidence="5">
    <location>
        <begin position="160"/>
        <end position="193"/>
    </location>
</feature>
<keyword evidence="3 6" id="KW-1133">Transmembrane helix</keyword>
<dbReference type="NCBIfam" id="TIGR01352">
    <property type="entry name" value="tonB_Cterm"/>
    <property type="match status" value="1"/>
</dbReference>
<dbReference type="AlphaFoldDB" id="A0A9W6FL43"/>
<dbReference type="PROSITE" id="PS52015">
    <property type="entry name" value="TONB_CTD"/>
    <property type="match status" value="1"/>
</dbReference>
<keyword evidence="4 6" id="KW-0472">Membrane</keyword>
<feature type="transmembrane region" description="Helical" evidence="6">
    <location>
        <begin position="21"/>
        <end position="44"/>
    </location>
</feature>
<comment type="subcellular location">
    <subcellularLocation>
        <location evidence="1">Membrane</location>
        <topology evidence="1">Single-pass membrane protein</topology>
    </subcellularLocation>
</comment>
<gene>
    <name evidence="9" type="ORF">GGQ86_000751</name>
    <name evidence="8" type="ORF">XFLAVUS301_16210</name>
</gene>
<evidence type="ECO:0000313" key="11">
    <source>
        <dbReference type="Proteomes" id="UP001245370"/>
    </source>
</evidence>
<dbReference type="GeneID" id="95762410"/>
<evidence type="ECO:0000256" key="6">
    <source>
        <dbReference type="SAM" id="Phobius"/>
    </source>
</evidence>
<evidence type="ECO:0000256" key="2">
    <source>
        <dbReference type="ARBA" id="ARBA00022692"/>
    </source>
</evidence>
<proteinExistence type="predicted"/>
<comment type="caution">
    <text evidence="8">The sequence shown here is derived from an EMBL/GenBank/DDBJ whole genome shotgun (WGS) entry which is preliminary data.</text>
</comment>
<feature type="domain" description="TonB C-terminal" evidence="7">
    <location>
        <begin position="192"/>
        <end position="279"/>
    </location>
</feature>
<organism evidence="8 10">
    <name type="scientific">Xanthobacter flavus</name>
    <dbReference type="NCBI Taxonomy" id="281"/>
    <lineage>
        <taxon>Bacteria</taxon>
        <taxon>Pseudomonadati</taxon>
        <taxon>Pseudomonadota</taxon>
        <taxon>Alphaproteobacteria</taxon>
        <taxon>Hyphomicrobiales</taxon>
        <taxon>Xanthobacteraceae</taxon>
        <taxon>Xanthobacter</taxon>
    </lineage>
</organism>
<reference evidence="9 11" key="2">
    <citation type="submission" date="2023-07" db="EMBL/GenBank/DDBJ databases">
        <title>Genomic Encyclopedia of Type Strains, Phase IV (KMG-IV): sequencing the most valuable type-strain genomes for metagenomic binning, comparative biology and taxonomic classification.</title>
        <authorList>
            <person name="Goeker M."/>
        </authorList>
    </citation>
    <scope>NUCLEOTIDE SEQUENCE [LARGE SCALE GENOMIC DNA]</scope>
    <source>
        <strain evidence="9 11">DSM 338</strain>
    </source>
</reference>
<reference evidence="8" key="1">
    <citation type="submission" date="2022-12" db="EMBL/GenBank/DDBJ databases">
        <title>Reference genome sequencing for broad-spectrum identification of bacterial and archaeal isolates by mass spectrometry.</title>
        <authorList>
            <person name="Sekiguchi Y."/>
            <person name="Tourlousse D.M."/>
        </authorList>
    </citation>
    <scope>NUCLEOTIDE SEQUENCE</scope>
    <source>
        <strain evidence="8">301</strain>
    </source>
</reference>
<evidence type="ECO:0000256" key="4">
    <source>
        <dbReference type="ARBA" id="ARBA00023136"/>
    </source>
</evidence>
<evidence type="ECO:0000259" key="7">
    <source>
        <dbReference type="PROSITE" id="PS52015"/>
    </source>
</evidence>